<evidence type="ECO:0000313" key="1">
    <source>
        <dbReference type="EMBL" id="WNY22971.1"/>
    </source>
</evidence>
<organism evidence="1 2">
    <name type="scientific">Methanimicrococcus hongohii</name>
    <dbReference type="NCBI Taxonomy" id="3028295"/>
    <lineage>
        <taxon>Archaea</taxon>
        <taxon>Methanobacteriati</taxon>
        <taxon>Methanobacteriota</taxon>
        <taxon>Stenosarchaea group</taxon>
        <taxon>Methanomicrobia</taxon>
        <taxon>Methanosarcinales</taxon>
        <taxon>Methanosarcinaceae</taxon>
        <taxon>Methanimicrococcus</taxon>
    </lineage>
</organism>
<dbReference type="EMBL" id="CP131059">
    <property type="protein sequence ID" value="WNY22971.1"/>
    <property type="molecule type" value="Genomic_DNA"/>
</dbReference>
<name>A0AA96ZTA6_9EURY</name>
<gene>
    <name evidence="1" type="ORF">MmiHf6_02650</name>
</gene>
<accession>A0AA96ZTA6</accession>
<dbReference type="KEGG" id="mehf:MmiHf6_02650"/>
<keyword evidence="2" id="KW-1185">Reference proteome</keyword>
<sequence length="169" mass="19208">MCFRLESGLCFRLESGLCFRLESGLCFRLESGLCFRLESGLCFRLESGLCFRLESGLHCRHRIRFAFPLASALFNRNPFAFANVPLLPSGFRLLPATAAAVAAAARAASFFIHLFLPTHIFYFFHFNRPSFHSNCLNSPSFSFDSDSLDSLIRFDLLKTKYTPPTFFFS</sequence>
<proteinExistence type="predicted"/>
<evidence type="ECO:0000313" key="2">
    <source>
        <dbReference type="Proteomes" id="UP001302978"/>
    </source>
</evidence>
<dbReference type="AlphaFoldDB" id="A0AA96ZTA6"/>
<reference evidence="1 2" key="1">
    <citation type="submission" date="2023-07" db="EMBL/GenBank/DDBJ databases">
        <title>Closed genoem sequence of Methanomicrococcus sp. Hf6.</title>
        <authorList>
            <person name="Poehlein A."/>
            <person name="Protasov E."/>
            <person name="Platt K."/>
            <person name="Reeh H."/>
            <person name="Daniel R."/>
            <person name="Brune A."/>
        </authorList>
    </citation>
    <scope>NUCLEOTIDE SEQUENCE [LARGE SCALE GENOMIC DNA]</scope>
    <source>
        <strain evidence="1 2">Hf6</strain>
    </source>
</reference>
<dbReference type="Proteomes" id="UP001302978">
    <property type="component" value="Chromosome"/>
</dbReference>
<protein>
    <submittedName>
        <fullName evidence="1">Uncharacterized protein</fullName>
    </submittedName>
</protein>